<evidence type="ECO:0000313" key="3">
    <source>
        <dbReference type="Proteomes" id="UP001048976"/>
    </source>
</evidence>
<reference evidence="2" key="1">
    <citation type="submission" date="2021-06" db="EMBL/GenBank/DDBJ databases">
        <title>Updating the genus Pseudomonas: Description of 43 new species and partition of the Pseudomonas putida group.</title>
        <authorList>
            <person name="Girard L."/>
            <person name="Lood C."/>
            <person name="Vandamme P."/>
            <person name="Rokni-Zadeh H."/>
            <person name="Van Noort V."/>
            <person name="Hofte M."/>
            <person name="Lavigne R."/>
            <person name="De Mot R."/>
        </authorList>
    </citation>
    <scope>NUCLEOTIDE SEQUENCE</scope>
    <source>
        <strain evidence="2">SWRI103</strain>
    </source>
</reference>
<gene>
    <name evidence="2" type="ORF">KVG91_25825</name>
</gene>
<dbReference type="Proteomes" id="UP001048976">
    <property type="component" value="Unassembled WGS sequence"/>
</dbReference>
<protein>
    <submittedName>
        <fullName evidence="2">Uncharacterized protein</fullName>
    </submittedName>
</protein>
<dbReference type="EMBL" id="JAHSTY010000002">
    <property type="protein sequence ID" value="MBV4456008.1"/>
    <property type="molecule type" value="Genomic_DNA"/>
</dbReference>
<keyword evidence="1" id="KW-1133">Transmembrane helix</keyword>
<feature type="transmembrane region" description="Helical" evidence="1">
    <location>
        <begin position="38"/>
        <end position="58"/>
    </location>
</feature>
<sequence length="67" mass="7613">MLAPVIFISLRCAAEATANALGASRLERPATPINIYSRYFFFGIFFPLSVYRIIPAALHRFSRPRRP</sequence>
<organism evidence="2 3">
    <name type="scientific">Pseudomonas azadiae</name>
    <dbReference type="NCBI Taxonomy" id="2843612"/>
    <lineage>
        <taxon>Bacteria</taxon>
        <taxon>Pseudomonadati</taxon>
        <taxon>Pseudomonadota</taxon>
        <taxon>Gammaproteobacteria</taxon>
        <taxon>Pseudomonadales</taxon>
        <taxon>Pseudomonadaceae</taxon>
        <taxon>Pseudomonas</taxon>
    </lineage>
</organism>
<dbReference type="RefSeq" id="WP_217894952.1">
    <property type="nucleotide sequence ID" value="NZ_JAHSTY010000002.1"/>
</dbReference>
<proteinExistence type="predicted"/>
<keyword evidence="1" id="KW-0472">Membrane</keyword>
<evidence type="ECO:0000313" key="2">
    <source>
        <dbReference type="EMBL" id="MBV4456008.1"/>
    </source>
</evidence>
<keyword evidence="1" id="KW-0812">Transmembrane</keyword>
<keyword evidence="3" id="KW-1185">Reference proteome</keyword>
<accession>A0ABS6P6B4</accession>
<comment type="caution">
    <text evidence="2">The sequence shown here is derived from an EMBL/GenBank/DDBJ whole genome shotgun (WGS) entry which is preliminary data.</text>
</comment>
<name>A0ABS6P6B4_9PSED</name>
<evidence type="ECO:0000256" key="1">
    <source>
        <dbReference type="SAM" id="Phobius"/>
    </source>
</evidence>